<organism evidence="1 2">
    <name type="scientific">Butyricimonas hominis</name>
    <dbReference type="NCBI Taxonomy" id="2763032"/>
    <lineage>
        <taxon>Bacteria</taxon>
        <taxon>Pseudomonadati</taxon>
        <taxon>Bacteroidota</taxon>
        <taxon>Bacteroidia</taxon>
        <taxon>Bacteroidales</taxon>
        <taxon>Odoribacteraceae</taxon>
        <taxon>Butyricimonas</taxon>
    </lineage>
</organism>
<reference evidence="1 2" key="1">
    <citation type="submission" date="2020-08" db="EMBL/GenBank/DDBJ databases">
        <title>Genome public.</title>
        <authorList>
            <person name="Liu C."/>
            <person name="Sun Q."/>
        </authorList>
    </citation>
    <scope>NUCLEOTIDE SEQUENCE [LARGE SCALE GENOMIC DNA]</scope>
    <source>
        <strain evidence="1 2">NSJ-56</strain>
    </source>
</reference>
<dbReference type="RefSeq" id="WP_099292904.1">
    <property type="nucleotide sequence ID" value="NZ_JACOOH010000003.1"/>
</dbReference>
<comment type="caution">
    <text evidence="1">The sequence shown here is derived from an EMBL/GenBank/DDBJ whole genome shotgun (WGS) entry which is preliminary data.</text>
</comment>
<dbReference type="Proteomes" id="UP000646484">
    <property type="component" value="Unassembled WGS sequence"/>
</dbReference>
<evidence type="ECO:0000313" key="1">
    <source>
        <dbReference type="EMBL" id="MBC5621136.1"/>
    </source>
</evidence>
<dbReference type="Gene3D" id="2.30.180.10">
    <property type="entry name" value="FAS1 domain"/>
    <property type="match status" value="1"/>
</dbReference>
<name>A0ABR7CZP0_9BACT</name>
<accession>A0ABR7CZP0</accession>
<evidence type="ECO:0008006" key="3">
    <source>
        <dbReference type="Google" id="ProtNLM"/>
    </source>
</evidence>
<protein>
    <recommendedName>
        <fullName evidence="3">FAS1 domain-containing protein</fullName>
    </recommendedName>
</protein>
<dbReference type="PROSITE" id="PS51257">
    <property type="entry name" value="PROKAR_LIPOPROTEIN"/>
    <property type="match status" value="1"/>
</dbReference>
<dbReference type="SUPFAM" id="SSF82153">
    <property type="entry name" value="FAS1 domain"/>
    <property type="match status" value="1"/>
</dbReference>
<dbReference type="EMBL" id="JACOOH010000003">
    <property type="protein sequence ID" value="MBC5621136.1"/>
    <property type="molecule type" value="Genomic_DNA"/>
</dbReference>
<dbReference type="InterPro" id="IPR036378">
    <property type="entry name" value="FAS1_dom_sf"/>
</dbReference>
<evidence type="ECO:0000313" key="2">
    <source>
        <dbReference type="Proteomes" id="UP000646484"/>
    </source>
</evidence>
<keyword evidence="2" id="KW-1185">Reference proteome</keyword>
<proteinExistence type="predicted"/>
<gene>
    <name evidence="1" type="ORF">H8S64_08500</name>
</gene>
<sequence>MKKILFILVVAGVFTACGTKYDYIDTGVCEEEFRGNMYEYLQSNHYDWDSIVKIIDRAGLREMFEKEDFTFLGPTNITIRKWFFWDKIGGVGNTDKEYVIHGYKSIQRVPVEICRKIVLSHVVEGIIARDDIARATYNEEQKMDGGGNIFTTRWGNRVWLWTIQEPYMNIPEMGPVIVEMASVDGEGKKIKDIGMATIGVKPTNGMVHSLPYSYNLGEMYTDRYWAIVNH</sequence>